<evidence type="ECO:0000256" key="3">
    <source>
        <dbReference type="SAM" id="SignalP"/>
    </source>
</evidence>
<evidence type="ECO:0000259" key="5">
    <source>
        <dbReference type="Pfam" id="PF25917"/>
    </source>
</evidence>
<dbReference type="GO" id="GO:0015562">
    <property type="term" value="F:efflux transmembrane transporter activity"/>
    <property type="evidence" value="ECO:0007669"/>
    <property type="project" value="TreeGrafter"/>
</dbReference>
<accession>A0A4Q8CZB4</accession>
<dbReference type="EMBL" id="SHLI01000001">
    <property type="protein sequence ID" value="RZU98314.1"/>
    <property type="molecule type" value="Genomic_DNA"/>
</dbReference>
<keyword evidence="7" id="KW-1185">Reference proteome</keyword>
<dbReference type="OrthoDB" id="5696526at2"/>
<dbReference type="Gene3D" id="1.10.287.470">
    <property type="entry name" value="Helix hairpin bin"/>
    <property type="match status" value="1"/>
</dbReference>
<keyword evidence="3" id="KW-0732">Signal</keyword>
<evidence type="ECO:0000256" key="2">
    <source>
        <dbReference type="SAM" id="Coils"/>
    </source>
</evidence>
<dbReference type="InterPro" id="IPR058625">
    <property type="entry name" value="MdtA-like_BSH"/>
</dbReference>
<keyword evidence="2" id="KW-0175">Coiled coil</keyword>
<name>A0A4Q8CZB4_9GAMM</name>
<dbReference type="Pfam" id="PF25917">
    <property type="entry name" value="BSH_RND"/>
    <property type="match status" value="1"/>
</dbReference>
<dbReference type="Proteomes" id="UP000292298">
    <property type="component" value="Unassembled WGS sequence"/>
</dbReference>
<feature type="chain" id="PRO_5021009602" evidence="3">
    <location>
        <begin position="24"/>
        <end position="355"/>
    </location>
</feature>
<dbReference type="Gene3D" id="2.40.50.100">
    <property type="match status" value="1"/>
</dbReference>
<feature type="coiled-coil region" evidence="2">
    <location>
        <begin position="140"/>
        <end position="174"/>
    </location>
</feature>
<dbReference type="InterPro" id="IPR058624">
    <property type="entry name" value="MdtA-like_HH"/>
</dbReference>
<dbReference type="Pfam" id="PF25876">
    <property type="entry name" value="HH_MFP_RND"/>
    <property type="match status" value="1"/>
</dbReference>
<evidence type="ECO:0000313" key="6">
    <source>
        <dbReference type="EMBL" id="RZU98314.1"/>
    </source>
</evidence>
<evidence type="ECO:0000259" key="4">
    <source>
        <dbReference type="Pfam" id="PF25876"/>
    </source>
</evidence>
<dbReference type="PROSITE" id="PS51257">
    <property type="entry name" value="PROKAR_LIPOPROTEIN"/>
    <property type="match status" value="1"/>
</dbReference>
<dbReference type="NCBIfam" id="TIGR01730">
    <property type="entry name" value="RND_mfp"/>
    <property type="match status" value="1"/>
</dbReference>
<feature type="signal peptide" evidence="3">
    <location>
        <begin position="1"/>
        <end position="23"/>
    </location>
</feature>
<evidence type="ECO:0000313" key="7">
    <source>
        <dbReference type="Proteomes" id="UP000292298"/>
    </source>
</evidence>
<evidence type="ECO:0000256" key="1">
    <source>
        <dbReference type="ARBA" id="ARBA00009477"/>
    </source>
</evidence>
<organism evidence="6 7">
    <name type="scientific">Spiribacter vilamensis</name>
    <dbReference type="NCBI Taxonomy" id="531306"/>
    <lineage>
        <taxon>Bacteria</taxon>
        <taxon>Pseudomonadati</taxon>
        <taxon>Pseudomonadota</taxon>
        <taxon>Gammaproteobacteria</taxon>
        <taxon>Chromatiales</taxon>
        <taxon>Ectothiorhodospiraceae</taxon>
        <taxon>Spiribacter</taxon>
    </lineage>
</organism>
<dbReference type="InterPro" id="IPR006143">
    <property type="entry name" value="RND_pump_MFP"/>
</dbReference>
<dbReference type="PANTHER" id="PTHR30469">
    <property type="entry name" value="MULTIDRUG RESISTANCE PROTEIN MDTA"/>
    <property type="match status" value="1"/>
</dbReference>
<dbReference type="RefSeq" id="WP_130502641.1">
    <property type="nucleotide sequence ID" value="NZ_SHLI01000001.1"/>
</dbReference>
<protein>
    <submittedName>
        <fullName evidence="6">RND family efflux transporter MFP subunit</fullName>
    </submittedName>
</protein>
<dbReference type="Gene3D" id="2.40.420.20">
    <property type="match status" value="1"/>
</dbReference>
<feature type="domain" description="Multidrug resistance protein MdtA-like alpha-helical hairpin" evidence="4">
    <location>
        <begin position="104"/>
        <end position="171"/>
    </location>
</feature>
<dbReference type="PANTHER" id="PTHR30469:SF15">
    <property type="entry name" value="HLYD FAMILY OF SECRETION PROTEINS"/>
    <property type="match status" value="1"/>
</dbReference>
<dbReference type="SUPFAM" id="SSF111369">
    <property type="entry name" value="HlyD-like secretion proteins"/>
    <property type="match status" value="1"/>
</dbReference>
<comment type="similarity">
    <text evidence="1">Belongs to the membrane fusion protein (MFP) (TC 8.A.1) family.</text>
</comment>
<dbReference type="GO" id="GO:1990281">
    <property type="term" value="C:efflux pump complex"/>
    <property type="evidence" value="ECO:0007669"/>
    <property type="project" value="TreeGrafter"/>
</dbReference>
<dbReference type="Gene3D" id="2.40.30.170">
    <property type="match status" value="1"/>
</dbReference>
<reference evidence="6 7" key="1">
    <citation type="submission" date="2019-02" db="EMBL/GenBank/DDBJ databases">
        <title>Genomic Encyclopedia of Type Strains, Phase IV (KMG-IV): sequencing the most valuable type-strain genomes for metagenomic binning, comparative biology and taxonomic classification.</title>
        <authorList>
            <person name="Goeker M."/>
        </authorList>
    </citation>
    <scope>NUCLEOTIDE SEQUENCE [LARGE SCALE GENOMIC DNA]</scope>
    <source>
        <strain evidence="6 7">DSM 21056</strain>
    </source>
</reference>
<comment type="caution">
    <text evidence="6">The sequence shown here is derived from an EMBL/GenBank/DDBJ whole genome shotgun (WGS) entry which is preliminary data.</text>
</comment>
<proteinExistence type="inferred from homology"/>
<dbReference type="AlphaFoldDB" id="A0A4Q8CZB4"/>
<gene>
    <name evidence="6" type="ORF">EV698_0558</name>
</gene>
<feature type="domain" description="Multidrug resistance protein MdtA-like barrel-sandwich hybrid" evidence="5">
    <location>
        <begin position="64"/>
        <end position="193"/>
    </location>
</feature>
<sequence>MKTTNTFLRLGTILLTTVTTLVACTSEEPASQSEPTPVSTAAIERFDPPALVRTGRVAPRFDASLAFQVSGRVAQRSVEPGDRVEAGETLMRIDAADFEQRLIAAQASETAAERALEKARNDLDRGRRLVETGAINEGEFESLQVARREAQSRLEEASANLEQARNALDYTRLEAPMAATVVDVHAAPGDVVSPSRPVVRLAEGDTVQLELTLPGDVEVPATGSAMVEGEEYPLTRFSAQQSVDPQSFTRTVRYSLPLDSDAVTFGTLVEARLPLSASDQSGRALTLPVTAIDRRGDQTRVWQVVEQKATTVPVSVIRVDTRQAVVEAESLEPGDKVVSHGVHRLTEGQAVKVVE</sequence>